<name>A0ABT9FGT4_9GAMM</name>
<reference evidence="1" key="1">
    <citation type="submission" date="2023-07" db="EMBL/GenBank/DDBJ databases">
        <title>Genome content predicts the carbon catabolic preferences of heterotrophic bacteria.</title>
        <authorList>
            <person name="Gralka M."/>
        </authorList>
    </citation>
    <scope>NUCLEOTIDE SEQUENCE</scope>
    <source>
        <strain evidence="1">4G09</strain>
    </source>
</reference>
<evidence type="ECO:0000313" key="2">
    <source>
        <dbReference type="Proteomes" id="UP001177212"/>
    </source>
</evidence>
<accession>A0ABT9FGT4</accession>
<dbReference type="Proteomes" id="UP001177212">
    <property type="component" value="Unassembled WGS sequence"/>
</dbReference>
<sequence length="85" mass="9750">MSAIPIHNIDGRLCSFEKSIDLSPERVSKILAENSYLSIENKKLEAVVLRLLKVESDIYQALSENGWDRTQKPDPVEYIRTKMKS</sequence>
<organism evidence="1 2">
    <name type="scientific">Pseudoalteromonas marina</name>
    <dbReference type="NCBI Taxonomy" id="267375"/>
    <lineage>
        <taxon>Bacteria</taxon>
        <taxon>Pseudomonadati</taxon>
        <taxon>Pseudomonadota</taxon>
        <taxon>Gammaproteobacteria</taxon>
        <taxon>Alteromonadales</taxon>
        <taxon>Pseudoalteromonadaceae</taxon>
        <taxon>Pseudoalteromonas</taxon>
    </lineage>
</organism>
<dbReference type="EMBL" id="JAUYVT010000014">
    <property type="protein sequence ID" value="MDP2565889.1"/>
    <property type="molecule type" value="Genomic_DNA"/>
</dbReference>
<protein>
    <submittedName>
        <fullName evidence="1">Uncharacterized protein</fullName>
    </submittedName>
</protein>
<keyword evidence="2" id="KW-1185">Reference proteome</keyword>
<gene>
    <name evidence="1" type="ORF">Q8W34_14675</name>
</gene>
<evidence type="ECO:0000313" key="1">
    <source>
        <dbReference type="EMBL" id="MDP2565889.1"/>
    </source>
</evidence>
<comment type="caution">
    <text evidence="1">The sequence shown here is derived from an EMBL/GenBank/DDBJ whole genome shotgun (WGS) entry which is preliminary data.</text>
</comment>
<dbReference type="RefSeq" id="WP_305472672.1">
    <property type="nucleotide sequence ID" value="NZ_JAUYVT010000014.1"/>
</dbReference>
<proteinExistence type="predicted"/>